<sequence length="106" mass="12501">MDSLDWFDPIPDSHPLPVTRRQDENVSPEVELEHLRLELDYEILEMKRVLKIGGHAIFRSAGKYPWYRKRFEMAGFKLEAVDIRENGLAIDRVNMYASLWRAEKLA</sequence>
<gene>
    <name evidence="1" type="ORF">QFC19_004732</name>
</gene>
<name>A0ACC2VTA7_9TREE</name>
<dbReference type="EMBL" id="JASBWR010000051">
    <property type="protein sequence ID" value="KAJ9102623.1"/>
    <property type="molecule type" value="Genomic_DNA"/>
</dbReference>
<keyword evidence="2" id="KW-1185">Reference proteome</keyword>
<protein>
    <submittedName>
        <fullName evidence="1">Uncharacterized protein</fullName>
    </submittedName>
</protein>
<evidence type="ECO:0000313" key="1">
    <source>
        <dbReference type="EMBL" id="KAJ9102623.1"/>
    </source>
</evidence>
<evidence type="ECO:0000313" key="2">
    <source>
        <dbReference type="Proteomes" id="UP001241377"/>
    </source>
</evidence>
<reference evidence="1" key="1">
    <citation type="submission" date="2023-04" db="EMBL/GenBank/DDBJ databases">
        <title>Draft Genome sequencing of Naganishia species isolated from polar environments using Oxford Nanopore Technology.</title>
        <authorList>
            <person name="Leo P."/>
            <person name="Venkateswaran K."/>
        </authorList>
    </citation>
    <scope>NUCLEOTIDE SEQUENCE</scope>
    <source>
        <strain evidence="1">MNA-CCFEE 5261</strain>
    </source>
</reference>
<comment type="caution">
    <text evidence="1">The sequence shown here is derived from an EMBL/GenBank/DDBJ whole genome shotgun (WGS) entry which is preliminary data.</text>
</comment>
<proteinExistence type="predicted"/>
<dbReference type="Proteomes" id="UP001241377">
    <property type="component" value="Unassembled WGS sequence"/>
</dbReference>
<accession>A0ACC2VTA7</accession>
<organism evidence="1 2">
    <name type="scientific">Naganishia cerealis</name>
    <dbReference type="NCBI Taxonomy" id="610337"/>
    <lineage>
        <taxon>Eukaryota</taxon>
        <taxon>Fungi</taxon>
        <taxon>Dikarya</taxon>
        <taxon>Basidiomycota</taxon>
        <taxon>Agaricomycotina</taxon>
        <taxon>Tremellomycetes</taxon>
        <taxon>Filobasidiales</taxon>
        <taxon>Filobasidiaceae</taxon>
        <taxon>Naganishia</taxon>
    </lineage>
</organism>